<feature type="region of interest" description="Disordered" evidence="1">
    <location>
        <begin position="1"/>
        <end position="48"/>
    </location>
</feature>
<gene>
    <name evidence="3" type="ORF">DDZ15_03325</name>
</gene>
<keyword evidence="4" id="KW-1185">Reference proteome</keyword>
<feature type="compositionally biased region" description="Polar residues" evidence="1">
    <location>
        <begin position="39"/>
        <end position="48"/>
    </location>
</feature>
<reference evidence="3 4" key="1">
    <citation type="submission" date="2018-05" db="EMBL/GenBank/DDBJ databases">
        <title>Rhodohalobacter halophilus gen. nov., sp. nov., a moderately halophilic member of the family Balneolaceae.</title>
        <authorList>
            <person name="Liu Z.-W."/>
        </authorList>
    </citation>
    <scope>NUCLEOTIDE SEQUENCE [LARGE SCALE GENOMIC DNA]</scope>
    <source>
        <strain evidence="3 4">8A47</strain>
    </source>
</reference>
<evidence type="ECO:0000256" key="1">
    <source>
        <dbReference type="SAM" id="MobiDB-lite"/>
    </source>
</evidence>
<dbReference type="OrthoDB" id="1525142at2"/>
<feature type="compositionally biased region" description="Basic residues" evidence="1">
    <location>
        <begin position="1"/>
        <end position="12"/>
    </location>
</feature>
<dbReference type="EMBL" id="QGGB01000003">
    <property type="protein sequence ID" value="PWN07313.1"/>
    <property type="molecule type" value="Genomic_DNA"/>
</dbReference>
<comment type="caution">
    <text evidence="3">The sequence shown here is derived from an EMBL/GenBank/DDBJ whole genome shotgun (WGS) entry which is preliminary data.</text>
</comment>
<proteinExistence type="predicted"/>
<keyword evidence="2" id="KW-1133">Transmembrane helix</keyword>
<feature type="transmembrane region" description="Helical" evidence="2">
    <location>
        <begin position="54"/>
        <end position="70"/>
    </location>
</feature>
<keyword evidence="2" id="KW-0812">Transmembrane</keyword>
<dbReference type="Proteomes" id="UP000245533">
    <property type="component" value="Unassembled WGS sequence"/>
</dbReference>
<accession>A0A316TRR8</accession>
<dbReference type="AlphaFoldDB" id="A0A316TRR8"/>
<evidence type="ECO:0000313" key="3">
    <source>
        <dbReference type="EMBL" id="PWN07313.1"/>
    </source>
</evidence>
<evidence type="ECO:0000313" key="4">
    <source>
        <dbReference type="Proteomes" id="UP000245533"/>
    </source>
</evidence>
<organism evidence="3 4">
    <name type="scientific">Rhodohalobacter mucosus</name>
    <dbReference type="NCBI Taxonomy" id="2079485"/>
    <lineage>
        <taxon>Bacteria</taxon>
        <taxon>Pseudomonadati</taxon>
        <taxon>Balneolota</taxon>
        <taxon>Balneolia</taxon>
        <taxon>Balneolales</taxon>
        <taxon>Balneolaceae</taxon>
        <taxon>Rhodohalobacter</taxon>
    </lineage>
</organism>
<sequence length="71" mass="8658">MIRPMMGRRRQPKKFDPPLRYYNPEEEEKRRKRIRIKTRSASTRNRQKSQNMRIVMYAAGLAMVIYIMSIL</sequence>
<dbReference type="RefSeq" id="WP_109644878.1">
    <property type="nucleotide sequence ID" value="NZ_QGGB01000003.1"/>
</dbReference>
<protein>
    <submittedName>
        <fullName evidence="3">Uncharacterized protein</fullName>
    </submittedName>
</protein>
<name>A0A316TRR8_9BACT</name>
<evidence type="ECO:0000256" key="2">
    <source>
        <dbReference type="SAM" id="Phobius"/>
    </source>
</evidence>
<keyword evidence="2" id="KW-0472">Membrane</keyword>